<proteinExistence type="predicted"/>
<dbReference type="InterPro" id="IPR050330">
    <property type="entry name" value="Bact_OuterMem_StrucFunc"/>
</dbReference>
<dbReference type="InterPro" id="IPR025511">
    <property type="entry name" value="DUF4398"/>
</dbReference>
<gene>
    <name evidence="6" type="ORF">A1355_13365</name>
</gene>
<keyword evidence="3" id="KW-0998">Cell outer membrane</keyword>
<dbReference type="InterPro" id="IPR036737">
    <property type="entry name" value="OmpA-like_sf"/>
</dbReference>
<dbReference type="PANTHER" id="PTHR30329">
    <property type="entry name" value="STATOR ELEMENT OF FLAGELLAR MOTOR COMPLEX"/>
    <property type="match status" value="1"/>
</dbReference>
<dbReference type="InterPro" id="IPR006665">
    <property type="entry name" value="OmpA-like"/>
</dbReference>
<dbReference type="OrthoDB" id="9782229at2"/>
<dbReference type="GO" id="GO:0009279">
    <property type="term" value="C:cell outer membrane"/>
    <property type="evidence" value="ECO:0007669"/>
    <property type="project" value="UniProtKB-SubCell"/>
</dbReference>
<keyword evidence="6" id="KW-0966">Cell projection</keyword>
<dbReference type="EMBL" id="LUUK01000209">
    <property type="protein sequence ID" value="OAI13519.1"/>
    <property type="molecule type" value="Genomic_DNA"/>
</dbReference>
<sequence length="294" mass="32113">MQTYRMFPLTLLTAAILSGCGTVPNPALTDAHNAYNNARVNTQVGTLAELEMKQADDSLKKADRAYAEDDEDEAVNHFAYVATQQVAIAQATAIRKVAETAVSNAEGKRNQVRLDARTAEADAAKRQAALSQQTVDRQNTELAVAGVNSERDQALLAQQDILINQLNAKKTARGLVITLGDVLFRSNKARLQSGGLRNVDKLADFLKQYSGYKVLIEGYTDSKGSAEFNEELSDRRAYAVRTALVDGGVNSDRIMTRGYGEEYPVADNDTAANRQLNRRVEIILSDENGNLASR</sequence>
<keyword evidence="7" id="KW-1185">Reference proteome</keyword>
<evidence type="ECO:0000256" key="4">
    <source>
        <dbReference type="PROSITE-ProRule" id="PRU00473"/>
    </source>
</evidence>
<protein>
    <submittedName>
        <fullName evidence="6">Flagellar motor protein MotB</fullName>
    </submittedName>
</protein>
<name>A0A177N8J7_9GAMM</name>
<comment type="caution">
    <text evidence="6">The sequence shown here is derived from an EMBL/GenBank/DDBJ whole genome shotgun (WGS) entry which is preliminary data.</text>
</comment>
<evidence type="ECO:0000256" key="3">
    <source>
        <dbReference type="ARBA" id="ARBA00023237"/>
    </source>
</evidence>
<dbReference type="PANTHER" id="PTHR30329:SF21">
    <property type="entry name" value="LIPOPROTEIN YIAD-RELATED"/>
    <property type="match status" value="1"/>
</dbReference>
<dbReference type="CDD" id="cd07185">
    <property type="entry name" value="OmpA_C-like"/>
    <property type="match status" value="1"/>
</dbReference>
<dbReference type="Gene3D" id="3.30.1330.60">
    <property type="entry name" value="OmpA-like domain"/>
    <property type="match status" value="1"/>
</dbReference>
<evidence type="ECO:0000256" key="1">
    <source>
        <dbReference type="ARBA" id="ARBA00004442"/>
    </source>
</evidence>
<dbReference type="Pfam" id="PF00691">
    <property type="entry name" value="OmpA"/>
    <property type="match status" value="1"/>
</dbReference>
<accession>A0A177N8J7</accession>
<dbReference type="InterPro" id="IPR006664">
    <property type="entry name" value="OMP_bac"/>
</dbReference>
<dbReference type="PRINTS" id="PR01021">
    <property type="entry name" value="OMPADOMAIN"/>
</dbReference>
<keyword evidence="2 4" id="KW-0472">Membrane</keyword>
<evidence type="ECO:0000313" key="6">
    <source>
        <dbReference type="EMBL" id="OAI13519.1"/>
    </source>
</evidence>
<dbReference type="PROSITE" id="PS51257">
    <property type="entry name" value="PROKAR_LIPOPROTEIN"/>
    <property type="match status" value="1"/>
</dbReference>
<evidence type="ECO:0000313" key="7">
    <source>
        <dbReference type="Proteomes" id="UP000077628"/>
    </source>
</evidence>
<organism evidence="6 7">
    <name type="scientific">Methylomonas koyamae</name>
    <dbReference type="NCBI Taxonomy" id="702114"/>
    <lineage>
        <taxon>Bacteria</taxon>
        <taxon>Pseudomonadati</taxon>
        <taxon>Pseudomonadota</taxon>
        <taxon>Gammaproteobacteria</taxon>
        <taxon>Methylococcales</taxon>
        <taxon>Methylococcaceae</taxon>
        <taxon>Methylomonas</taxon>
    </lineage>
</organism>
<evidence type="ECO:0000259" key="5">
    <source>
        <dbReference type="PROSITE" id="PS51123"/>
    </source>
</evidence>
<feature type="domain" description="OmpA-like" evidence="5">
    <location>
        <begin position="171"/>
        <end position="288"/>
    </location>
</feature>
<comment type="subcellular location">
    <subcellularLocation>
        <location evidence="1">Cell outer membrane</location>
    </subcellularLocation>
</comment>
<evidence type="ECO:0000256" key="2">
    <source>
        <dbReference type="ARBA" id="ARBA00023136"/>
    </source>
</evidence>
<keyword evidence="6" id="KW-0282">Flagellum</keyword>
<dbReference type="SUPFAM" id="SSF103088">
    <property type="entry name" value="OmpA-like"/>
    <property type="match status" value="1"/>
</dbReference>
<dbReference type="Pfam" id="PF14346">
    <property type="entry name" value="DUF4398"/>
    <property type="match status" value="1"/>
</dbReference>
<dbReference type="PROSITE" id="PS51123">
    <property type="entry name" value="OMPA_2"/>
    <property type="match status" value="1"/>
</dbReference>
<keyword evidence="6" id="KW-0969">Cilium</keyword>
<dbReference type="AlphaFoldDB" id="A0A177N8J7"/>
<reference evidence="7" key="1">
    <citation type="submission" date="2016-03" db="EMBL/GenBank/DDBJ databases">
        <authorList>
            <person name="Heylen K."/>
            <person name="De Vos P."/>
            <person name="Vekeman B."/>
        </authorList>
    </citation>
    <scope>NUCLEOTIDE SEQUENCE [LARGE SCALE GENOMIC DNA]</scope>
    <source>
        <strain evidence="7">R-45383</strain>
    </source>
</reference>
<dbReference type="STRING" id="702114.A1355_13365"/>
<dbReference type="Proteomes" id="UP000077628">
    <property type="component" value="Unassembled WGS sequence"/>
</dbReference>